<dbReference type="InterPro" id="IPR056592">
    <property type="entry name" value="Beta-prop_At3g26010-like"/>
</dbReference>
<dbReference type="InterPro" id="IPR036047">
    <property type="entry name" value="F-box-like_dom_sf"/>
</dbReference>
<dbReference type="Pfam" id="PF24750">
    <property type="entry name" value="b-prop_At3g26010-like"/>
    <property type="match status" value="1"/>
</dbReference>
<dbReference type="PROSITE" id="PS50181">
    <property type="entry name" value="FBOX"/>
    <property type="match status" value="1"/>
</dbReference>
<dbReference type="SUPFAM" id="SSF81383">
    <property type="entry name" value="F-box domain"/>
    <property type="match status" value="1"/>
</dbReference>
<dbReference type="Gene3D" id="1.20.1280.50">
    <property type="match status" value="1"/>
</dbReference>
<organism evidence="2">
    <name type="scientific">Setaria italica</name>
    <name type="common">Foxtail millet</name>
    <name type="synonym">Panicum italicum</name>
    <dbReference type="NCBI Taxonomy" id="4555"/>
    <lineage>
        <taxon>Eukaryota</taxon>
        <taxon>Viridiplantae</taxon>
        <taxon>Streptophyta</taxon>
        <taxon>Embryophyta</taxon>
        <taxon>Tracheophyta</taxon>
        <taxon>Spermatophyta</taxon>
        <taxon>Magnoliopsida</taxon>
        <taxon>Liliopsida</taxon>
        <taxon>Poales</taxon>
        <taxon>Poaceae</taxon>
        <taxon>PACMAD clade</taxon>
        <taxon>Panicoideae</taxon>
        <taxon>Panicodae</taxon>
        <taxon>Paniceae</taxon>
        <taxon>Cenchrinae</taxon>
        <taxon>Setaria</taxon>
    </lineage>
</organism>
<evidence type="ECO:0000259" key="1">
    <source>
        <dbReference type="PROSITE" id="PS50181"/>
    </source>
</evidence>
<dbReference type="PANTHER" id="PTHR34591">
    <property type="entry name" value="OS03G0653100 PROTEIN-RELATED"/>
    <property type="match status" value="1"/>
</dbReference>
<feature type="domain" description="F-box" evidence="1">
    <location>
        <begin position="2"/>
        <end position="50"/>
    </location>
</feature>
<name>A0A368SGC8_SETIT</name>
<dbReference type="EMBL" id="CM003536">
    <property type="protein sequence ID" value="RCV41438.1"/>
    <property type="molecule type" value="Genomic_DNA"/>
</dbReference>
<protein>
    <recommendedName>
        <fullName evidence="1">F-box domain-containing protein</fullName>
    </recommendedName>
</protein>
<proteinExistence type="predicted"/>
<dbReference type="PANTHER" id="PTHR34591:SF58">
    <property type="entry name" value="F-BOX DOMAIN-CONTAINING PROTEIN"/>
    <property type="match status" value="1"/>
</dbReference>
<dbReference type="AlphaFoldDB" id="A0A368SGC8"/>
<dbReference type="InterPro" id="IPR001810">
    <property type="entry name" value="F-box_dom"/>
</dbReference>
<reference evidence="2" key="2">
    <citation type="submission" date="2015-07" db="EMBL/GenBank/DDBJ databases">
        <authorList>
            <person name="Noorani M."/>
        </authorList>
    </citation>
    <scope>NUCLEOTIDE SEQUENCE</scope>
    <source>
        <strain evidence="2">Yugu1</strain>
    </source>
</reference>
<dbReference type="SMART" id="SM00256">
    <property type="entry name" value="FBOX"/>
    <property type="match status" value="1"/>
</dbReference>
<accession>A0A368SGC8</accession>
<sequence>MGDSPRLLPEDVLADILARLAPRSLAVSRGVCREWRAVVDARCNLLPISMGGFFILTNESETPEFFVRPSMAHKIAADLEHYLKMDHWYYPPDIADSCNGLLLLEDRVVNPATRQWVRLPPYPALTETESRGNDRYLAFDPSLSPYYKVVSIKGPPYRKDERSEGLKWPPSVCTLLIYSSSTGSWEERPFVREGPTITIAANLWPFSDLGRSHGVYWNGALYVYWSGFSMRITLSNDTYQVLPLPTSIKTSEYYQPCLGKSKNGVHLVVVDDQKQLQVWFLDEFGGKMEWVLKHDAKLQAVKLPKYTYRPWILQDGNYNDQETTNKELVQEKELDWDSDDDNDDGIGEWGEKCSCKSIEVFGFHPYREIIFLLLWSSRVVAYYFNSSKIQDLGELHIKHPYQIISATFTYTPCWVGELLGNNSTN</sequence>
<reference evidence="2" key="1">
    <citation type="journal article" date="2012" name="Nat. Biotechnol.">
        <title>Reference genome sequence of the model plant Setaria.</title>
        <authorList>
            <person name="Bennetzen J.L."/>
            <person name="Schmutz J."/>
            <person name="Wang H."/>
            <person name="Percifield R."/>
            <person name="Hawkins J."/>
            <person name="Pontaroli A.C."/>
            <person name="Estep M."/>
            <person name="Feng L."/>
            <person name="Vaughn J.N."/>
            <person name="Grimwood J."/>
            <person name="Jenkins J."/>
            <person name="Barry K."/>
            <person name="Lindquist E."/>
            <person name="Hellsten U."/>
            <person name="Deshpande S."/>
            <person name="Wang X."/>
            <person name="Wu X."/>
            <person name="Mitros T."/>
            <person name="Triplett J."/>
            <person name="Yang X."/>
            <person name="Ye C.Y."/>
            <person name="Mauro-Herrera M."/>
            <person name="Wang L."/>
            <person name="Li P."/>
            <person name="Sharma M."/>
            <person name="Sharma R."/>
            <person name="Ronald P.C."/>
            <person name="Panaud O."/>
            <person name="Kellogg E.A."/>
            <person name="Brutnell T.P."/>
            <person name="Doust A.N."/>
            <person name="Tuskan G.A."/>
            <person name="Rokhsar D."/>
            <person name="Devos K.M."/>
        </authorList>
    </citation>
    <scope>NUCLEOTIDE SEQUENCE [LARGE SCALE GENOMIC DNA]</scope>
    <source>
        <strain evidence="2">Yugu1</strain>
    </source>
</reference>
<dbReference type="OrthoDB" id="694746at2759"/>
<gene>
    <name evidence="2" type="ORF">SETIT_9G136300v2</name>
</gene>
<evidence type="ECO:0000313" key="2">
    <source>
        <dbReference type="EMBL" id="RCV41438.1"/>
    </source>
</evidence>
<dbReference type="Pfam" id="PF12937">
    <property type="entry name" value="F-box-like"/>
    <property type="match status" value="1"/>
</dbReference>